<sequence length="74" mass="8174">MSNRLPDCLLKQGIVRVSDNLDGGCLKPQPRLLAQLFGDVFADYLHNKPPANTESEKTDENDCISGRAHGAEHR</sequence>
<evidence type="ECO:0000313" key="4">
    <source>
        <dbReference type="Proteomes" id="UP001149607"/>
    </source>
</evidence>
<dbReference type="EMBL" id="JAPQFL010000002">
    <property type="protein sequence ID" value="MDD9327708.1"/>
    <property type="molecule type" value="Genomic_DNA"/>
</dbReference>
<evidence type="ECO:0000313" key="3">
    <source>
        <dbReference type="EMBL" id="WWY02860.1"/>
    </source>
</evidence>
<dbReference type="AlphaFoldDB" id="A0A9X4E1F6"/>
<organism evidence="2">
    <name type="scientific">Neisseria leonii</name>
    <dbReference type="NCBI Taxonomy" id="2995413"/>
    <lineage>
        <taxon>Bacteria</taxon>
        <taxon>Pseudomonadati</taxon>
        <taxon>Pseudomonadota</taxon>
        <taxon>Betaproteobacteria</taxon>
        <taxon>Neisseriales</taxon>
        <taxon>Neisseriaceae</taxon>
        <taxon>Neisseria</taxon>
    </lineage>
</organism>
<dbReference type="RefSeq" id="WP_274570647.1">
    <property type="nucleotide sequence ID" value="NZ_CP145606.1"/>
</dbReference>
<accession>A0A9X4E1F6</accession>
<protein>
    <submittedName>
        <fullName evidence="2">Uncharacterized protein</fullName>
    </submittedName>
</protein>
<dbReference type="EMBL" id="CP146598">
    <property type="protein sequence ID" value="WWY02860.1"/>
    <property type="molecule type" value="Genomic_DNA"/>
</dbReference>
<gene>
    <name evidence="2" type="ORF">ORY91_001118</name>
    <name evidence="3" type="ORF">V9W64_09210</name>
</gene>
<reference evidence="2" key="1">
    <citation type="submission" date="2022-10" db="EMBL/GenBank/DDBJ databases">
        <authorList>
            <person name="Boutroux M."/>
        </authorList>
    </citation>
    <scope>NUCLEOTIDE SEQUENCE</scope>
    <source>
        <strain evidence="2">51.81</strain>
    </source>
</reference>
<reference evidence="3" key="2">
    <citation type="submission" date="2024-02" db="EMBL/GenBank/DDBJ databases">
        <title>Neisseria leonii sp. nov.</title>
        <authorList>
            <person name="Boutroux M."/>
            <person name="Favre-Rochex S."/>
            <person name="Gorgette O."/>
            <person name="Touak G."/>
            <person name="Muhle E."/>
            <person name="Chesneau O."/>
            <person name="Clermont D."/>
            <person name="Rahi P."/>
        </authorList>
    </citation>
    <scope>NUCLEOTIDE SEQUENCE</scope>
    <source>
        <strain evidence="3">51.81</strain>
    </source>
</reference>
<keyword evidence="4" id="KW-1185">Reference proteome</keyword>
<feature type="region of interest" description="Disordered" evidence="1">
    <location>
        <begin position="48"/>
        <end position="74"/>
    </location>
</feature>
<evidence type="ECO:0000256" key="1">
    <source>
        <dbReference type="SAM" id="MobiDB-lite"/>
    </source>
</evidence>
<name>A0A9X4E1F6_9NEIS</name>
<evidence type="ECO:0000313" key="2">
    <source>
        <dbReference type="EMBL" id="MDD9327708.1"/>
    </source>
</evidence>
<proteinExistence type="predicted"/>
<dbReference type="Proteomes" id="UP001149607">
    <property type="component" value="Chromosome"/>
</dbReference>